<sequence>MNDVRHKFYQQHQDIFSWYDADEYACYEVLMVAPETIEKIKQAATRVWQVLNHAALVMKQFDERTLIEFDYPQSTLRLIKNNKQVPFIARCDFEVVGDNIYLLECNAEVATFIVETFKINGIVAKHFGKVDPNINAEAVLQIGLNQYIEESAKYLNKSPEDCNIIFAALSEALEDIGTVEYLMSLCHYQSAFCPIESIAMDEDGCYDHRGEAVDIIYRIYPTEWMVEDKDPEFGVSLWDYFEPLVYSRKLALINPVSAFVMQNKALMALITELGVDFFSQNNLAGFEHFLPTFMEQDKINPPLVSKPTWGREGREVKVIKSNQEIACNPDPEYAYFAKIYQKYADLPIIKVEGEEYRLQLSCFLINGVAEGVAARIGKDVINNNSKFLPIGF</sequence>
<evidence type="ECO:0000256" key="2">
    <source>
        <dbReference type="ARBA" id="ARBA00022723"/>
    </source>
</evidence>
<keyword evidence="5" id="KW-0460">Magnesium</keyword>
<dbReference type="GO" id="GO:0005524">
    <property type="term" value="F:ATP binding"/>
    <property type="evidence" value="ECO:0007669"/>
    <property type="project" value="UniProtKB-KW"/>
</dbReference>
<dbReference type="InterPro" id="IPR005494">
    <property type="entry name" value="GSPS_pre-ATP-grasp-like_dom"/>
</dbReference>
<keyword evidence="4" id="KW-0067">ATP-binding</keyword>
<comment type="caution">
    <text evidence="7">The sequence shown here is derived from an EMBL/GenBank/DDBJ whole genome shotgun (WGS) entry which is preliminary data.</text>
</comment>
<dbReference type="SUPFAM" id="SSF56059">
    <property type="entry name" value="Glutathione synthetase ATP-binding domain-like"/>
    <property type="match status" value="1"/>
</dbReference>
<protein>
    <submittedName>
        <fullName evidence="7">Glutathionylspermidine synthase</fullName>
    </submittedName>
</protein>
<evidence type="ECO:0000313" key="8">
    <source>
        <dbReference type="Proteomes" id="UP000252085"/>
    </source>
</evidence>
<dbReference type="Gene3D" id="3.30.1490.330">
    <property type="match status" value="1"/>
</dbReference>
<evidence type="ECO:0000256" key="3">
    <source>
        <dbReference type="ARBA" id="ARBA00022741"/>
    </source>
</evidence>
<evidence type="ECO:0000259" key="6">
    <source>
        <dbReference type="Pfam" id="PF03738"/>
    </source>
</evidence>
<organism evidence="7 8">
    <name type="scientific">Nostoc punctiforme NIES-2108</name>
    <dbReference type="NCBI Taxonomy" id="1356359"/>
    <lineage>
        <taxon>Bacteria</taxon>
        <taxon>Bacillati</taxon>
        <taxon>Cyanobacteriota</taxon>
        <taxon>Cyanophyceae</taxon>
        <taxon>Nostocales</taxon>
        <taxon>Nostocaceae</taxon>
        <taxon>Nostoc</taxon>
    </lineage>
</organism>
<proteinExistence type="predicted"/>
<evidence type="ECO:0000256" key="5">
    <source>
        <dbReference type="ARBA" id="ARBA00022842"/>
    </source>
</evidence>
<evidence type="ECO:0000313" key="7">
    <source>
        <dbReference type="EMBL" id="RCJ32061.1"/>
    </source>
</evidence>
<keyword evidence="2" id="KW-0479">Metal-binding</keyword>
<dbReference type="Proteomes" id="UP000252085">
    <property type="component" value="Unassembled WGS sequence"/>
</dbReference>
<gene>
    <name evidence="7" type="ORF">A6769_28875</name>
</gene>
<dbReference type="InterPro" id="IPR016185">
    <property type="entry name" value="PreATP-grasp_dom_sf"/>
</dbReference>
<dbReference type="Pfam" id="PF03738">
    <property type="entry name" value="GSP_synth"/>
    <property type="match status" value="1"/>
</dbReference>
<name>A0A367R848_NOSPU</name>
<accession>A0A367R848</accession>
<keyword evidence="1" id="KW-0436">Ligase</keyword>
<dbReference type="AlphaFoldDB" id="A0A367R848"/>
<reference evidence="7 8" key="1">
    <citation type="submission" date="2016-04" db="EMBL/GenBank/DDBJ databases">
        <authorList>
            <person name="Evans L.H."/>
            <person name="Alamgir A."/>
            <person name="Owens N."/>
            <person name="Weber N.D."/>
            <person name="Virtaneva K."/>
            <person name="Barbian K."/>
            <person name="Babar A."/>
            <person name="Rosenke K."/>
        </authorList>
    </citation>
    <scope>NUCLEOTIDE SEQUENCE [LARGE SCALE GENOMIC DNA]</scope>
    <source>
        <strain evidence="7">NIES-2108</strain>
    </source>
</reference>
<evidence type="ECO:0000256" key="1">
    <source>
        <dbReference type="ARBA" id="ARBA00022598"/>
    </source>
</evidence>
<dbReference type="EMBL" id="LXQE01000169">
    <property type="protein sequence ID" value="RCJ32061.1"/>
    <property type="molecule type" value="Genomic_DNA"/>
</dbReference>
<keyword evidence="3" id="KW-0547">Nucleotide-binding</keyword>
<evidence type="ECO:0000256" key="4">
    <source>
        <dbReference type="ARBA" id="ARBA00022840"/>
    </source>
</evidence>
<dbReference type="GO" id="GO:0046872">
    <property type="term" value="F:metal ion binding"/>
    <property type="evidence" value="ECO:0007669"/>
    <property type="project" value="UniProtKB-KW"/>
</dbReference>
<dbReference type="SUPFAM" id="SSF52440">
    <property type="entry name" value="PreATP-grasp domain"/>
    <property type="match status" value="1"/>
</dbReference>
<feature type="domain" description="Glutathionylspermidine synthase pre-ATP-grasp-like" evidence="6">
    <location>
        <begin position="17"/>
        <end position="389"/>
    </location>
</feature>
<dbReference type="GO" id="GO:0016874">
    <property type="term" value="F:ligase activity"/>
    <property type="evidence" value="ECO:0007669"/>
    <property type="project" value="UniProtKB-KW"/>
</dbReference>